<proteinExistence type="inferred from homology"/>
<evidence type="ECO:0000313" key="8">
    <source>
        <dbReference type="Proteomes" id="UP000033358"/>
    </source>
</evidence>
<dbReference type="Proteomes" id="UP000033358">
    <property type="component" value="Unassembled WGS sequence"/>
</dbReference>
<keyword evidence="7" id="KW-0282">Flagellum</keyword>
<feature type="domain" description="FlgD/Vpr Ig-like" evidence="6">
    <location>
        <begin position="283"/>
        <end position="350"/>
    </location>
</feature>
<organism evidence="7 8">
    <name type="scientific">Candidatus Arcanibacter lacustris</name>
    <dbReference type="NCBI Taxonomy" id="1607817"/>
    <lineage>
        <taxon>Bacteria</taxon>
        <taxon>Pseudomonadati</taxon>
        <taxon>Pseudomonadota</taxon>
        <taxon>Alphaproteobacteria</taxon>
        <taxon>Rickettsiales</taxon>
        <taxon>Candidatus Arcanibacter</taxon>
    </lineage>
</organism>
<evidence type="ECO:0000313" key="7">
    <source>
        <dbReference type="EMBL" id="KKB96819.1"/>
    </source>
</evidence>
<name>A0A0F5MQG2_9RICK</name>
<keyword evidence="7" id="KW-0966">Cell projection</keyword>
<comment type="function">
    <text evidence="4 5">Required for flagellar hook formation. May act as a scaffolding protein.</text>
</comment>
<evidence type="ECO:0000256" key="2">
    <source>
        <dbReference type="ARBA" id="ARBA00016013"/>
    </source>
</evidence>
<keyword evidence="8" id="KW-1185">Reference proteome</keyword>
<evidence type="ECO:0000256" key="5">
    <source>
        <dbReference type="RuleBase" id="RU362076"/>
    </source>
</evidence>
<keyword evidence="7" id="KW-0969">Cilium</keyword>
<evidence type="ECO:0000259" key="6">
    <source>
        <dbReference type="Pfam" id="PF13860"/>
    </source>
</evidence>
<protein>
    <recommendedName>
        <fullName evidence="2 5">Basal-body rod modification protein FlgD</fullName>
    </recommendedName>
</protein>
<dbReference type="Gene3D" id="2.30.30.910">
    <property type="match status" value="1"/>
</dbReference>
<dbReference type="Gene3D" id="2.60.40.4070">
    <property type="match status" value="2"/>
</dbReference>
<dbReference type="AlphaFoldDB" id="A0A0F5MQG2"/>
<reference evidence="7 8" key="1">
    <citation type="submission" date="2015-02" db="EMBL/GenBank/DDBJ databases">
        <title>Single cell genomics of a rare environmental alphaproteobacterium provides unique insights into Rickettsiaceae evolution.</title>
        <authorList>
            <person name="Martijn J."/>
            <person name="Schulz F."/>
            <person name="Zaremba-Niedzwiedzka K."/>
            <person name="Viklund J."/>
            <person name="Stepanauskas R."/>
            <person name="Andersson S.G.E."/>
            <person name="Horn M."/>
            <person name="Guy L."/>
            <person name="Ettema T.J.G."/>
        </authorList>
    </citation>
    <scope>NUCLEOTIDE SEQUENCE [LARGE SCALE GENOMIC DNA]</scope>
    <source>
        <strain evidence="7 8">SCGC AAA041-L04</strain>
    </source>
</reference>
<dbReference type="InterPro" id="IPR025965">
    <property type="entry name" value="FlgD/Vpr_Ig-like"/>
</dbReference>
<keyword evidence="3 5" id="KW-1005">Bacterial flagellum biogenesis</keyword>
<evidence type="ECO:0000256" key="3">
    <source>
        <dbReference type="ARBA" id="ARBA00022795"/>
    </source>
</evidence>
<accession>A0A0F5MQG2</accession>
<sequence length="407" mass="44769">MVSVANLMNNITAPKQNNVANDAPVNKSGAAKSAFDLTAKKAETSFEDFLFLFTTQLKNQLPDDNVDSSQMLAQLAQFTSVEQQIKGNQLLEKMLSFQENDKMDKATSYLGKTVEINNSSADFDSKPISFSYEVPKVNPSTNVEFKPYYTSIKIINDKNQVVYSAKGEISSSQKHNFSWNGEVTGTANKAPKGHYRVKIETEDNNGTKIDVTTNYKGTITKVLSNGDKPIIIVDNKNEVDMSQILSVSEPESAIKNSRTYSDPMDYMGKLVKADFSKINLDKSSSLIQYHLEKDANSGHFAITDQAGKFVGSFAAETAGGLHTLRWDGRLSNGIQLKDGQYNLSLSASDQKGQPIKTNLEFQAIIDAFSEGEKVIFSANGVDIPRENIVSVTTPAKNSEATKEPDKY</sequence>
<evidence type="ECO:0000256" key="4">
    <source>
        <dbReference type="ARBA" id="ARBA00024746"/>
    </source>
</evidence>
<gene>
    <name evidence="7" type="ORF">SZ25_00093</name>
</gene>
<dbReference type="Pfam" id="PF13860">
    <property type="entry name" value="FlgD_ig"/>
    <property type="match status" value="1"/>
</dbReference>
<evidence type="ECO:0000256" key="1">
    <source>
        <dbReference type="ARBA" id="ARBA00010577"/>
    </source>
</evidence>
<comment type="similarity">
    <text evidence="1 5">Belongs to the FlgD family.</text>
</comment>
<dbReference type="EMBL" id="JYHA01000021">
    <property type="protein sequence ID" value="KKB96819.1"/>
    <property type="molecule type" value="Genomic_DNA"/>
</dbReference>
<dbReference type="InterPro" id="IPR005648">
    <property type="entry name" value="FlgD"/>
</dbReference>
<dbReference type="Pfam" id="PF03963">
    <property type="entry name" value="FlgD"/>
    <property type="match status" value="1"/>
</dbReference>
<comment type="caution">
    <text evidence="7">The sequence shown here is derived from an EMBL/GenBank/DDBJ whole genome shotgun (WGS) entry which is preliminary data.</text>
</comment>
<dbReference type="GO" id="GO:0044781">
    <property type="term" value="P:bacterial-type flagellum organization"/>
    <property type="evidence" value="ECO:0007669"/>
    <property type="project" value="UniProtKB-UniRule"/>
</dbReference>